<reference evidence="2" key="1">
    <citation type="journal article" date="2016" name="Insect Biochem. Mol. Biol.">
        <title>Multifaceted biological insights from a draft genome sequence of the tobacco hornworm moth, Manduca sexta.</title>
        <authorList>
            <person name="Kanost M.R."/>
            <person name="Arrese E.L."/>
            <person name="Cao X."/>
            <person name="Chen Y.R."/>
            <person name="Chellapilla S."/>
            <person name="Goldsmith M.R."/>
            <person name="Grosse-Wilde E."/>
            <person name="Heckel D.G."/>
            <person name="Herndon N."/>
            <person name="Jiang H."/>
            <person name="Papanicolaou A."/>
            <person name="Qu J."/>
            <person name="Soulages J.L."/>
            <person name="Vogel H."/>
            <person name="Walters J."/>
            <person name="Waterhouse R.M."/>
            <person name="Ahn S.J."/>
            <person name="Almeida F.C."/>
            <person name="An C."/>
            <person name="Aqrawi P."/>
            <person name="Bretschneider A."/>
            <person name="Bryant W.B."/>
            <person name="Bucks S."/>
            <person name="Chao H."/>
            <person name="Chevignon G."/>
            <person name="Christen J.M."/>
            <person name="Clarke D.F."/>
            <person name="Dittmer N.T."/>
            <person name="Ferguson L.C.F."/>
            <person name="Garavelou S."/>
            <person name="Gordon K.H.J."/>
            <person name="Gunaratna R.T."/>
            <person name="Han Y."/>
            <person name="Hauser F."/>
            <person name="He Y."/>
            <person name="Heidel-Fischer H."/>
            <person name="Hirsh A."/>
            <person name="Hu Y."/>
            <person name="Jiang H."/>
            <person name="Kalra D."/>
            <person name="Klinner C."/>
            <person name="Konig C."/>
            <person name="Kovar C."/>
            <person name="Kroll A.R."/>
            <person name="Kuwar S.S."/>
            <person name="Lee S.L."/>
            <person name="Lehman R."/>
            <person name="Li K."/>
            <person name="Li Z."/>
            <person name="Liang H."/>
            <person name="Lovelace S."/>
            <person name="Lu Z."/>
            <person name="Mansfield J.H."/>
            <person name="McCulloch K.J."/>
            <person name="Mathew T."/>
            <person name="Morton B."/>
            <person name="Muzny D.M."/>
            <person name="Neunemann D."/>
            <person name="Ongeri F."/>
            <person name="Pauchet Y."/>
            <person name="Pu L.L."/>
            <person name="Pyrousis I."/>
            <person name="Rao X.J."/>
            <person name="Redding A."/>
            <person name="Roesel C."/>
            <person name="Sanchez-Gracia A."/>
            <person name="Schaack S."/>
            <person name="Shukla A."/>
            <person name="Tetreau G."/>
            <person name="Wang Y."/>
            <person name="Xiong G.H."/>
            <person name="Traut W."/>
            <person name="Walsh T.K."/>
            <person name="Worley K.C."/>
            <person name="Wu D."/>
            <person name="Wu W."/>
            <person name="Wu Y.Q."/>
            <person name="Zhang X."/>
            <person name="Zou Z."/>
            <person name="Zucker H."/>
            <person name="Briscoe A.D."/>
            <person name="Burmester T."/>
            <person name="Clem R.J."/>
            <person name="Feyereisen R."/>
            <person name="Grimmelikhuijzen C.J.P."/>
            <person name="Hamodrakas S.J."/>
            <person name="Hansson B.S."/>
            <person name="Huguet E."/>
            <person name="Jermiin L.S."/>
            <person name="Lan Q."/>
            <person name="Lehman H.K."/>
            <person name="Lorenzen M."/>
            <person name="Merzendorfer H."/>
            <person name="Michalopoulos I."/>
            <person name="Morton D.B."/>
            <person name="Muthukrishnan S."/>
            <person name="Oakeshott J.G."/>
            <person name="Palmer W."/>
            <person name="Park Y."/>
            <person name="Passarelli A.L."/>
            <person name="Rozas J."/>
            <person name="Schwartz L.M."/>
            <person name="Smith W."/>
            <person name="Southgate A."/>
            <person name="Vilcinskas A."/>
            <person name="Vogt R."/>
            <person name="Wang P."/>
            <person name="Werren J."/>
            <person name="Yu X.Q."/>
            <person name="Zhou J.J."/>
            <person name="Brown S.J."/>
            <person name="Scherer S.E."/>
            <person name="Richards S."/>
            <person name="Blissard G.W."/>
        </authorList>
    </citation>
    <scope>NUCLEOTIDE SEQUENCE</scope>
</reference>
<feature type="chain" id="PRO_5038276618" evidence="1">
    <location>
        <begin position="24"/>
        <end position="100"/>
    </location>
</feature>
<name>A0A921ZU82_MANSE</name>
<sequence length="100" mass="10995">MTSVLVPILVFSIVFNLVVYTSAAPTLIQDILDVFGNPFKDFKKSILQETEVNATYVEDNLTTKPPDNSAGKMIDVPLNHSACSQGTYLDSSGVCRQPWQ</sequence>
<keyword evidence="3" id="KW-1185">Reference proteome</keyword>
<dbReference type="Proteomes" id="UP000791440">
    <property type="component" value="Unassembled WGS sequence"/>
</dbReference>
<dbReference type="AlphaFoldDB" id="A0A921ZU82"/>
<keyword evidence="1" id="KW-0732">Signal</keyword>
<evidence type="ECO:0000313" key="3">
    <source>
        <dbReference type="Proteomes" id="UP000791440"/>
    </source>
</evidence>
<evidence type="ECO:0000313" key="2">
    <source>
        <dbReference type="EMBL" id="KAG6463298.1"/>
    </source>
</evidence>
<organism evidence="2 3">
    <name type="scientific">Manduca sexta</name>
    <name type="common">Tobacco hawkmoth</name>
    <name type="synonym">Tobacco hornworm</name>
    <dbReference type="NCBI Taxonomy" id="7130"/>
    <lineage>
        <taxon>Eukaryota</taxon>
        <taxon>Metazoa</taxon>
        <taxon>Ecdysozoa</taxon>
        <taxon>Arthropoda</taxon>
        <taxon>Hexapoda</taxon>
        <taxon>Insecta</taxon>
        <taxon>Pterygota</taxon>
        <taxon>Neoptera</taxon>
        <taxon>Endopterygota</taxon>
        <taxon>Lepidoptera</taxon>
        <taxon>Glossata</taxon>
        <taxon>Ditrysia</taxon>
        <taxon>Bombycoidea</taxon>
        <taxon>Sphingidae</taxon>
        <taxon>Sphinginae</taxon>
        <taxon>Sphingini</taxon>
        <taxon>Manduca</taxon>
    </lineage>
</organism>
<proteinExistence type="predicted"/>
<dbReference type="EMBL" id="JH668966">
    <property type="protein sequence ID" value="KAG6463298.1"/>
    <property type="molecule type" value="Genomic_DNA"/>
</dbReference>
<protein>
    <submittedName>
        <fullName evidence="2">Uncharacterized protein</fullName>
    </submittedName>
</protein>
<accession>A0A921ZU82</accession>
<gene>
    <name evidence="2" type="ORF">O3G_MSEX013789</name>
</gene>
<dbReference type="EMBL" id="JH668966">
    <property type="protein sequence ID" value="KAG6463297.1"/>
    <property type="molecule type" value="Genomic_DNA"/>
</dbReference>
<feature type="signal peptide" evidence="1">
    <location>
        <begin position="1"/>
        <end position="23"/>
    </location>
</feature>
<comment type="caution">
    <text evidence="2">The sequence shown here is derived from an EMBL/GenBank/DDBJ whole genome shotgun (WGS) entry which is preliminary data.</text>
</comment>
<evidence type="ECO:0000256" key="1">
    <source>
        <dbReference type="SAM" id="SignalP"/>
    </source>
</evidence>
<reference evidence="2" key="2">
    <citation type="submission" date="2020-12" db="EMBL/GenBank/DDBJ databases">
        <authorList>
            <person name="Kanost M."/>
        </authorList>
    </citation>
    <scope>NUCLEOTIDE SEQUENCE</scope>
</reference>